<dbReference type="PANTHER" id="PTHR23508:SF10">
    <property type="entry name" value="CARBOXYLIC ACID TRANSPORTER PROTEIN HOMOLOG"/>
    <property type="match status" value="1"/>
</dbReference>
<evidence type="ECO:0000313" key="8">
    <source>
        <dbReference type="Proteomes" id="UP001595462"/>
    </source>
</evidence>
<dbReference type="Pfam" id="PF07690">
    <property type="entry name" value="MFS_1"/>
    <property type="match status" value="1"/>
</dbReference>
<dbReference type="PANTHER" id="PTHR23508">
    <property type="entry name" value="CARBOXYLIC ACID TRANSPORTER PROTEIN HOMOLOG"/>
    <property type="match status" value="1"/>
</dbReference>
<feature type="domain" description="Major facilitator superfamily (MFS) profile" evidence="6">
    <location>
        <begin position="21"/>
        <end position="432"/>
    </location>
</feature>
<feature type="transmembrane region" description="Helical" evidence="5">
    <location>
        <begin position="340"/>
        <end position="365"/>
    </location>
</feature>
<dbReference type="InterPro" id="IPR020846">
    <property type="entry name" value="MFS_dom"/>
</dbReference>
<feature type="transmembrane region" description="Helical" evidence="5">
    <location>
        <begin position="317"/>
        <end position="334"/>
    </location>
</feature>
<feature type="transmembrane region" description="Helical" evidence="5">
    <location>
        <begin position="173"/>
        <end position="193"/>
    </location>
</feature>
<evidence type="ECO:0000256" key="3">
    <source>
        <dbReference type="ARBA" id="ARBA00022989"/>
    </source>
</evidence>
<feature type="transmembrane region" description="Helical" evidence="5">
    <location>
        <begin position="291"/>
        <end position="310"/>
    </location>
</feature>
<evidence type="ECO:0000256" key="1">
    <source>
        <dbReference type="ARBA" id="ARBA00004141"/>
    </source>
</evidence>
<dbReference type="InterPro" id="IPR011701">
    <property type="entry name" value="MFS"/>
</dbReference>
<dbReference type="Gene3D" id="1.20.1250.20">
    <property type="entry name" value="MFS general substrate transporter like domains"/>
    <property type="match status" value="1"/>
</dbReference>
<feature type="transmembrane region" description="Helical" evidence="5">
    <location>
        <begin position="87"/>
        <end position="105"/>
    </location>
</feature>
<feature type="transmembrane region" description="Helical" evidence="5">
    <location>
        <begin position="146"/>
        <end position="167"/>
    </location>
</feature>
<dbReference type="InterPro" id="IPR036259">
    <property type="entry name" value="MFS_trans_sf"/>
</dbReference>
<accession>A0ABV7EN81</accession>
<dbReference type="RefSeq" id="WP_380687294.1">
    <property type="nucleotide sequence ID" value="NZ_JBHRSS010000003.1"/>
</dbReference>
<feature type="transmembrane region" description="Helical" evidence="5">
    <location>
        <begin position="20"/>
        <end position="43"/>
    </location>
</feature>
<protein>
    <submittedName>
        <fullName evidence="7">MFS transporter</fullName>
    </submittedName>
</protein>
<evidence type="ECO:0000259" key="6">
    <source>
        <dbReference type="PROSITE" id="PS50850"/>
    </source>
</evidence>
<dbReference type="InterPro" id="IPR005829">
    <property type="entry name" value="Sugar_transporter_CS"/>
</dbReference>
<feature type="transmembrane region" description="Helical" evidence="5">
    <location>
        <begin position="377"/>
        <end position="400"/>
    </location>
</feature>
<keyword evidence="8" id="KW-1185">Reference proteome</keyword>
<keyword evidence="2 5" id="KW-0812">Transmembrane</keyword>
<dbReference type="PROSITE" id="PS50850">
    <property type="entry name" value="MFS"/>
    <property type="match status" value="1"/>
</dbReference>
<comment type="subcellular location">
    <subcellularLocation>
        <location evidence="1">Membrane</location>
        <topology evidence="1">Multi-pass membrane protein</topology>
    </subcellularLocation>
</comment>
<gene>
    <name evidence="7" type="ORF">ACFOSU_05520</name>
</gene>
<name>A0ABV7EN81_9GAMM</name>
<feature type="transmembrane region" description="Helical" evidence="5">
    <location>
        <begin position="406"/>
        <end position="427"/>
    </location>
</feature>
<feature type="transmembrane region" description="Helical" evidence="5">
    <location>
        <begin position="248"/>
        <end position="271"/>
    </location>
</feature>
<dbReference type="Proteomes" id="UP001595462">
    <property type="component" value="Unassembled WGS sequence"/>
</dbReference>
<reference evidence="8" key="1">
    <citation type="journal article" date="2019" name="Int. J. Syst. Evol. Microbiol.">
        <title>The Global Catalogue of Microorganisms (GCM) 10K type strain sequencing project: providing services to taxonomists for standard genome sequencing and annotation.</title>
        <authorList>
            <consortium name="The Broad Institute Genomics Platform"/>
            <consortium name="The Broad Institute Genome Sequencing Center for Infectious Disease"/>
            <person name="Wu L."/>
            <person name="Ma J."/>
        </authorList>
    </citation>
    <scope>NUCLEOTIDE SEQUENCE [LARGE SCALE GENOMIC DNA]</scope>
    <source>
        <strain evidence="8">KCTC 52640</strain>
    </source>
</reference>
<dbReference type="PROSITE" id="PS00216">
    <property type="entry name" value="SUGAR_TRANSPORT_1"/>
    <property type="match status" value="1"/>
</dbReference>
<feature type="transmembrane region" description="Helical" evidence="5">
    <location>
        <begin position="111"/>
        <end position="134"/>
    </location>
</feature>
<sequence>MATNPVDIIERSRLSVFQMVAIAITVGLNGLDGFDVLAISFAAPGIATEFGIDRAALGFVLAAELIGMGIGSIVLGGVADKIGRRPMILGCLVAMSIGMLLSSQANSIATLAIWRVITGLGIGGMLAAITAAAAEHSNEKNRSLSVALSAIGYPVGAVLGGSVAAWLLRNHDWRAVFIFGGCASAAFIPLVWLRVPETVAFLCQQQPRDALRRINHTLARMGHRSADALPEPSTEQFKGATSDLFTPALIATTLLVTFAYFAHIATFYFILKWIPKIVVDMGFAASSAAGVLVWANVGGALGGITLGLVARRYPVRAVTIAVMLAAFVMVTVFGSGQSTLMTLSLIAATAGFFTNAGVVGLYALFAEAFPTRVRASGTGFAIGVGRSGAALSPIIAGLLFESGVGLQGVALFMACGSLLAAAALMFLRIRKAEPSPTG</sequence>
<comment type="caution">
    <text evidence="7">The sequence shown here is derived from an EMBL/GenBank/DDBJ whole genome shotgun (WGS) entry which is preliminary data.</text>
</comment>
<keyword evidence="4 5" id="KW-0472">Membrane</keyword>
<dbReference type="SUPFAM" id="SSF103473">
    <property type="entry name" value="MFS general substrate transporter"/>
    <property type="match status" value="1"/>
</dbReference>
<evidence type="ECO:0000313" key="7">
    <source>
        <dbReference type="EMBL" id="MFC3103349.1"/>
    </source>
</evidence>
<proteinExistence type="predicted"/>
<feature type="transmembrane region" description="Helical" evidence="5">
    <location>
        <begin position="55"/>
        <end position="75"/>
    </location>
</feature>
<evidence type="ECO:0000256" key="2">
    <source>
        <dbReference type="ARBA" id="ARBA00022692"/>
    </source>
</evidence>
<keyword evidence="3 5" id="KW-1133">Transmembrane helix</keyword>
<organism evidence="7 8">
    <name type="scientific">Salinisphaera aquimarina</name>
    <dbReference type="NCBI Taxonomy" id="2094031"/>
    <lineage>
        <taxon>Bacteria</taxon>
        <taxon>Pseudomonadati</taxon>
        <taxon>Pseudomonadota</taxon>
        <taxon>Gammaproteobacteria</taxon>
        <taxon>Salinisphaerales</taxon>
        <taxon>Salinisphaeraceae</taxon>
        <taxon>Salinisphaera</taxon>
    </lineage>
</organism>
<evidence type="ECO:0000256" key="4">
    <source>
        <dbReference type="ARBA" id="ARBA00023136"/>
    </source>
</evidence>
<dbReference type="EMBL" id="JBHRSS010000003">
    <property type="protein sequence ID" value="MFC3103349.1"/>
    <property type="molecule type" value="Genomic_DNA"/>
</dbReference>
<evidence type="ECO:0000256" key="5">
    <source>
        <dbReference type="SAM" id="Phobius"/>
    </source>
</evidence>